<evidence type="ECO:0000256" key="7">
    <source>
        <dbReference type="ARBA" id="ARBA00022842"/>
    </source>
</evidence>
<comment type="cofactor">
    <cofactor evidence="11">
        <name>Mg(2+)</name>
        <dbReference type="ChEBI" id="CHEBI:18420"/>
    </cofactor>
    <cofactor evidence="11">
        <name>Mn(2+)</name>
        <dbReference type="ChEBI" id="CHEBI:29035"/>
    </cofactor>
    <text evidence="11">Magnesium. Can also use manganese.</text>
</comment>
<comment type="catalytic activity">
    <reaction evidence="9 10">
        <text>L-threonyl-[protein] + FAD = FMN-L-threonyl-[protein] + AMP + H(+)</text>
        <dbReference type="Rhea" id="RHEA:36847"/>
        <dbReference type="Rhea" id="RHEA-COMP:11060"/>
        <dbReference type="Rhea" id="RHEA-COMP:11061"/>
        <dbReference type="ChEBI" id="CHEBI:15378"/>
        <dbReference type="ChEBI" id="CHEBI:30013"/>
        <dbReference type="ChEBI" id="CHEBI:57692"/>
        <dbReference type="ChEBI" id="CHEBI:74257"/>
        <dbReference type="ChEBI" id="CHEBI:456215"/>
        <dbReference type="EC" id="2.7.1.180"/>
    </reaction>
</comment>
<dbReference type="Gene3D" id="3.10.520.10">
    <property type="entry name" value="ApbE-like domains"/>
    <property type="match status" value="1"/>
</dbReference>
<keyword evidence="3 10" id="KW-0285">Flavoprotein</keyword>
<proteinExistence type="inferred from homology"/>
<protein>
    <recommendedName>
        <fullName evidence="2 10">FAD:protein FMN transferase</fullName>
        <ecNumber evidence="1 10">2.7.1.180</ecNumber>
    </recommendedName>
    <alternativeName>
        <fullName evidence="8 10">Flavin transferase</fullName>
    </alternativeName>
</protein>
<dbReference type="GO" id="GO:0016740">
    <property type="term" value="F:transferase activity"/>
    <property type="evidence" value="ECO:0007669"/>
    <property type="project" value="UniProtKB-UniRule"/>
</dbReference>
<reference evidence="12 13" key="1">
    <citation type="submission" date="2016-10" db="EMBL/GenBank/DDBJ databases">
        <authorList>
            <person name="de Groot N.N."/>
        </authorList>
    </citation>
    <scope>NUCLEOTIDE SEQUENCE [LARGE SCALE GENOMIC DNA]</scope>
    <source>
        <strain evidence="12 13">DSM 27375</strain>
    </source>
</reference>
<evidence type="ECO:0000256" key="11">
    <source>
        <dbReference type="PIRSR" id="PIRSR006268-2"/>
    </source>
</evidence>
<evidence type="ECO:0000313" key="13">
    <source>
        <dbReference type="Proteomes" id="UP000182284"/>
    </source>
</evidence>
<feature type="binding site" evidence="11">
    <location>
        <position position="278"/>
    </location>
    <ligand>
        <name>Mg(2+)</name>
        <dbReference type="ChEBI" id="CHEBI:18420"/>
    </ligand>
</feature>
<evidence type="ECO:0000256" key="6">
    <source>
        <dbReference type="ARBA" id="ARBA00022827"/>
    </source>
</evidence>
<evidence type="ECO:0000256" key="4">
    <source>
        <dbReference type="ARBA" id="ARBA00022679"/>
    </source>
</evidence>
<gene>
    <name evidence="12" type="ORF">SAMN04488117_12014</name>
</gene>
<dbReference type="SUPFAM" id="SSF143631">
    <property type="entry name" value="ApbE-like"/>
    <property type="match status" value="1"/>
</dbReference>
<dbReference type="GO" id="GO:0046872">
    <property type="term" value="F:metal ion binding"/>
    <property type="evidence" value="ECO:0007669"/>
    <property type="project" value="UniProtKB-UniRule"/>
</dbReference>
<dbReference type="PIRSF" id="PIRSF006268">
    <property type="entry name" value="ApbE"/>
    <property type="match status" value="1"/>
</dbReference>
<evidence type="ECO:0000256" key="9">
    <source>
        <dbReference type="ARBA" id="ARBA00048540"/>
    </source>
</evidence>
<evidence type="ECO:0000256" key="2">
    <source>
        <dbReference type="ARBA" id="ARBA00016337"/>
    </source>
</evidence>
<dbReference type="AlphaFoldDB" id="A0A1G7U565"/>
<dbReference type="Pfam" id="PF02424">
    <property type="entry name" value="ApbE"/>
    <property type="match status" value="1"/>
</dbReference>
<dbReference type="OrthoDB" id="9778595at2"/>
<dbReference type="RefSeq" id="WP_074647331.1">
    <property type="nucleotide sequence ID" value="NZ_FNBL01000020.1"/>
</dbReference>
<comment type="similarity">
    <text evidence="10">Belongs to the ApbE family.</text>
</comment>
<sequence>MSKMSTDLTRHALNGPTMGTRWSAQFHTAPDVDPSVIQAVIQAALQSAVTEVDTQMSTWSANSDLMRLNAAPLGDWCDVPASLMTVITLGLEIGRASKGAFDIGMGDAVTAWGFGPAEAAPDRIKAAMNTKRVPASDALDLDVAAGRLRKTAPIALDLNGIAKGYGVDRLAETLRDFGIMNALVGIDGEMRAMGLRPDGAPWSIAVEAPDPESRSAHSVLTLQDAAVATSGDYRHWVEVQGRHLSHTMDPRRGAPLMSSPASVTVVAKTCAEADAWATALMVLGAEQGAALARAQGLEALFLLRVSQTEYRSLGVGRVFADEDAAANAPGRAI</sequence>
<dbReference type="InterPro" id="IPR003374">
    <property type="entry name" value="ApbE-like_sf"/>
</dbReference>
<feature type="binding site" evidence="11">
    <location>
        <position position="160"/>
    </location>
    <ligand>
        <name>Mg(2+)</name>
        <dbReference type="ChEBI" id="CHEBI:18420"/>
    </ligand>
</feature>
<dbReference type="EC" id="2.7.1.180" evidence="1 10"/>
<dbReference type="InterPro" id="IPR024932">
    <property type="entry name" value="ApbE"/>
</dbReference>
<evidence type="ECO:0000256" key="3">
    <source>
        <dbReference type="ARBA" id="ARBA00022630"/>
    </source>
</evidence>
<dbReference type="PANTHER" id="PTHR30040">
    <property type="entry name" value="THIAMINE BIOSYNTHESIS LIPOPROTEIN APBE"/>
    <property type="match status" value="1"/>
</dbReference>
<dbReference type="Proteomes" id="UP000182284">
    <property type="component" value="Unassembled WGS sequence"/>
</dbReference>
<evidence type="ECO:0000313" key="12">
    <source>
        <dbReference type="EMBL" id="SDG42762.1"/>
    </source>
</evidence>
<dbReference type="PANTHER" id="PTHR30040:SF2">
    <property type="entry name" value="FAD:PROTEIN FMN TRANSFERASE"/>
    <property type="match status" value="1"/>
</dbReference>
<keyword evidence="5 10" id="KW-0479">Metal-binding</keyword>
<keyword evidence="6 10" id="KW-0274">FAD</keyword>
<keyword evidence="7 10" id="KW-0460">Magnesium</keyword>
<organism evidence="12 13">
    <name type="scientific">Celeribacter baekdonensis</name>
    <dbReference type="NCBI Taxonomy" id="875171"/>
    <lineage>
        <taxon>Bacteria</taxon>
        <taxon>Pseudomonadati</taxon>
        <taxon>Pseudomonadota</taxon>
        <taxon>Alphaproteobacteria</taxon>
        <taxon>Rhodobacterales</taxon>
        <taxon>Roseobacteraceae</taxon>
        <taxon>Celeribacter</taxon>
    </lineage>
</organism>
<accession>A0A1G7U565</accession>
<evidence type="ECO:0000256" key="10">
    <source>
        <dbReference type="PIRNR" id="PIRNR006268"/>
    </source>
</evidence>
<keyword evidence="4 10" id="KW-0808">Transferase</keyword>
<dbReference type="EMBL" id="FNBL01000020">
    <property type="protein sequence ID" value="SDG42762.1"/>
    <property type="molecule type" value="Genomic_DNA"/>
</dbReference>
<evidence type="ECO:0000256" key="1">
    <source>
        <dbReference type="ARBA" id="ARBA00011955"/>
    </source>
</evidence>
<evidence type="ECO:0000256" key="5">
    <source>
        <dbReference type="ARBA" id="ARBA00022723"/>
    </source>
</evidence>
<keyword evidence="12" id="KW-0449">Lipoprotein</keyword>
<feature type="binding site" evidence="11">
    <location>
        <position position="274"/>
    </location>
    <ligand>
        <name>Mg(2+)</name>
        <dbReference type="ChEBI" id="CHEBI:18420"/>
    </ligand>
</feature>
<name>A0A1G7U565_9RHOB</name>
<evidence type="ECO:0000256" key="8">
    <source>
        <dbReference type="ARBA" id="ARBA00031306"/>
    </source>
</evidence>